<evidence type="ECO:0000256" key="4">
    <source>
        <dbReference type="ARBA" id="ARBA00022989"/>
    </source>
</evidence>
<feature type="transmembrane region" description="Helical" evidence="6">
    <location>
        <begin position="324"/>
        <end position="344"/>
    </location>
</feature>
<reference evidence="7 8" key="1">
    <citation type="journal article" date="2016" name="Proc. Natl. Acad. Sci. U.S.A.">
        <title>Comparative genomics of biotechnologically important yeasts.</title>
        <authorList>
            <person name="Riley R."/>
            <person name="Haridas S."/>
            <person name="Wolfe K.H."/>
            <person name="Lopes M.R."/>
            <person name="Hittinger C.T."/>
            <person name="Goeker M."/>
            <person name="Salamov A.A."/>
            <person name="Wisecaver J.H."/>
            <person name="Long T.M."/>
            <person name="Calvey C.H."/>
            <person name="Aerts A.L."/>
            <person name="Barry K.W."/>
            <person name="Choi C."/>
            <person name="Clum A."/>
            <person name="Coughlan A.Y."/>
            <person name="Deshpande S."/>
            <person name="Douglass A.P."/>
            <person name="Hanson S.J."/>
            <person name="Klenk H.-P."/>
            <person name="LaButti K.M."/>
            <person name="Lapidus A."/>
            <person name="Lindquist E.A."/>
            <person name="Lipzen A.M."/>
            <person name="Meier-Kolthoff J.P."/>
            <person name="Ohm R.A."/>
            <person name="Otillar R.P."/>
            <person name="Pangilinan J.L."/>
            <person name="Peng Y."/>
            <person name="Rokas A."/>
            <person name="Rosa C.A."/>
            <person name="Scheuner C."/>
            <person name="Sibirny A.A."/>
            <person name="Slot J.C."/>
            <person name="Stielow J.B."/>
            <person name="Sun H."/>
            <person name="Kurtzman C.P."/>
            <person name="Blackwell M."/>
            <person name="Grigoriev I.V."/>
            <person name="Jeffries T.W."/>
        </authorList>
    </citation>
    <scope>NUCLEOTIDE SEQUENCE [LARGE SCALE GENOMIC DNA]</scope>
    <source>
        <strain evidence="7 8">NRRL Y-2026</strain>
    </source>
</reference>
<feature type="transmembrane region" description="Helical" evidence="6">
    <location>
        <begin position="443"/>
        <end position="461"/>
    </location>
</feature>
<dbReference type="PANTHER" id="PTHR45649:SF9">
    <property type="entry name" value="AMINO-ACID PERMEASE 2"/>
    <property type="match status" value="1"/>
</dbReference>
<name>A0A1E3NF37_9ASCO</name>
<sequence>MSVEVKSTHSANPNNSDEAKLAGFGYKQEFSRNYDFFSSFSFAFSISGLLGTMSVTLVYPIWSGGPAGIVWCWFVGCIGCLCIGWSVAEITSCFPTSGGMYYVISHLVPKEHVPLLCWINGWLYIIGAITGPAAGDFGAATLLLECISLRSGYTYIPTNGHVTAVTILILISQALMNSIPSNILAKITKYYCVVNIGTTIALIVTLLVKCPKINSGSYTFGTVINSTGWKADGWAFLFGFLQVSWVMTCYDATSRISEEAYNAAYYVPLAIGSALVANAILGWALVIVLVLCMGPDISMILESPSNQPLVAIFDYAMGKAASTAFISLTFAILWFTGSAAFCYISRSLWSFSRDGLFPFSKFWYKLDSKTGQPLRCVWLLCFIDACLALINLGSNIAMNAIFSANAICTDWSYVMVIFIFLLRKEKAGINMGPFNMGRFSKPIMAFACIWTLFVSIVFIFPNYMPVNKENMNYTVLIIGFSFIFSGTWYVLDAKNWYQGPKGNLEDEDEDDTVSDSSAVEGIEMTSSFEPEVSNRKKEPHATIVVKNVNF</sequence>
<dbReference type="GeneID" id="30181461"/>
<proteinExistence type="predicted"/>
<feature type="transmembrane region" description="Helical" evidence="6">
    <location>
        <begin position="473"/>
        <end position="491"/>
    </location>
</feature>
<keyword evidence="3 6" id="KW-0812">Transmembrane</keyword>
<dbReference type="Proteomes" id="UP000094455">
    <property type="component" value="Unassembled WGS sequence"/>
</dbReference>
<feature type="transmembrane region" description="Helical" evidence="6">
    <location>
        <begin position="115"/>
        <end position="135"/>
    </location>
</feature>
<organism evidence="7 8">
    <name type="scientific">Pichia membranifaciens NRRL Y-2026</name>
    <dbReference type="NCBI Taxonomy" id="763406"/>
    <lineage>
        <taxon>Eukaryota</taxon>
        <taxon>Fungi</taxon>
        <taxon>Dikarya</taxon>
        <taxon>Ascomycota</taxon>
        <taxon>Saccharomycotina</taxon>
        <taxon>Pichiomycetes</taxon>
        <taxon>Pichiales</taxon>
        <taxon>Pichiaceae</taxon>
        <taxon>Pichia</taxon>
    </lineage>
</organism>
<feature type="transmembrane region" description="Helical" evidence="6">
    <location>
        <begin position="234"/>
        <end position="253"/>
    </location>
</feature>
<dbReference type="EMBL" id="KV454006">
    <property type="protein sequence ID" value="ODQ44751.1"/>
    <property type="molecule type" value="Genomic_DNA"/>
</dbReference>
<dbReference type="PANTHER" id="PTHR45649">
    <property type="entry name" value="AMINO-ACID PERMEASE BAT1"/>
    <property type="match status" value="1"/>
</dbReference>
<dbReference type="PIRSF" id="PIRSF006060">
    <property type="entry name" value="AA_transporter"/>
    <property type="match status" value="1"/>
</dbReference>
<evidence type="ECO:0000313" key="7">
    <source>
        <dbReference type="EMBL" id="ODQ44751.1"/>
    </source>
</evidence>
<protein>
    <recommendedName>
        <fullName evidence="9">Amino acid permease/ SLC12A domain-containing protein</fullName>
    </recommendedName>
</protein>
<evidence type="ECO:0000256" key="6">
    <source>
        <dbReference type="SAM" id="Phobius"/>
    </source>
</evidence>
<dbReference type="Pfam" id="PF13520">
    <property type="entry name" value="AA_permease_2"/>
    <property type="match status" value="1"/>
</dbReference>
<comment type="subcellular location">
    <subcellularLocation>
        <location evidence="1">Membrane</location>
        <topology evidence="1">Multi-pass membrane protein</topology>
    </subcellularLocation>
</comment>
<keyword evidence="5 6" id="KW-0472">Membrane</keyword>
<feature type="transmembrane region" description="Helical" evidence="6">
    <location>
        <begin position="68"/>
        <end position="94"/>
    </location>
</feature>
<evidence type="ECO:0000256" key="2">
    <source>
        <dbReference type="ARBA" id="ARBA00022448"/>
    </source>
</evidence>
<dbReference type="GO" id="GO:0022857">
    <property type="term" value="F:transmembrane transporter activity"/>
    <property type="evidence" value="ECO:0007669"/>
    <property type="project" value="InterPro"/>
</dbReference>
<evidence type="ECO:0000256" key="1">
    <source>
        <dbReference type="ARBA" id="ARBA00004141"/>
    </source>
</evidence>
<evidence type="ECO:0000313" key="8">
    <source>
        <dbReference type="Proteomes" id="UP000094455"/>
    </source>
</evidence>
<dbReference type="InterPro" id="IPR004840">
    <property type="entry name" value="Amino_acid_permease_CS"/>
</dbReference>
<keyword evidence="2" id="KW-0813">Transport</keyword>
<dbReference type="InterPro" id="IPR002293">
    <property type="entry name" value="AA/rel_permease1"/>
</dbReference>
<feature type="transmembrane region" description="Helical" evidence="6">
    <location>
        <begin position="36"/>
        <end position="62"/>
    </location>
</feature>
<evidence type="ECO:0000256" key="5">
    <source>
        <dbReference type="ARBA" id="ARBA00023136"/>
    </source>
</evidence>
<dbReference type="GO" id="GO:0016020">
    <property type="term" value="C:membrane"/>
    <property type="evidence" value="ECO:0007669"/>
    <property type="project" value="UniProtKB-SubCell"/>
</dbReference>
<dbReference type="PROSITE" id="PS00218">
    <property type="entry name" value="AMINO_ACID_PERMEASE_1"/>
    <property type="match status" value="1"/>
</dbReference>
<keyword evidence="8" id="KW-1185">Reference proteome</keyword>
<dbReference type="OrthoDB" id="3257095at2759"/>
<keyword evidence="4 6" id="KW-1133">Transmembrane helix</keyword>
<accession>A0A1E3NF37</accession>
<dbReference type="RefSeq" id="XP_019015864.1">
    <property type="nucleotide sequence ID" value="XM_019164774.1"/>
</dbReference>
<dbReference type="GO" id="GO:0006865">
    <property type="term" value="P:amino acid transport"/>
    <property type="evidence" value="ECO:0007669"/>
    <property type="project" value="InterPro"/>
</dbReference>
<gene>
    <name evidence="7" type="ORF">PICMEDRAFT_74454</name>
</gene>
<dbReference type="Gene3D" id="1.20.1740.10">
    <property type="entry name" value="Amino acid/polyamine transporter I"/>
    <property type="match status" value="1"/>
</dbReference>
<feature type="transmembrane region" description="Helical" evidence="6">
    <location>
        <begin position="188"/>
        <end position="208"/>
    </location>
</feature>
<dbReference type="STRING" id="763406.A0A1E3NF37"/>
<dbReference type="AlphaFoldDB" id="A0A1E3NF37"/>
<feature type="transmembrane region" description="Helical" evidence="6">
    <location>
        <begin position="265"/>
        <end position="291"/>
    </location>
</feature>
<feature type="transmembrane region" description="Helical" evidence="6">
    <location>
        <begin position="155"/>
        <end position="176"/>
    </location>
</feature>
<feature type="transmembrane region" description="Helical" evidence="6">
    <location>
        <begin position="400"/>
        <end position="422"/>
    </location>
</feature>
<evidence type="ECO:0000256" key="3">
    <source>
        <dbReference type="ARBA" id="ARBA00022692"/>
    </source>
</evidence>
<evidence type="ECO:0008006" key="9">
    <source>
        <dbReference type="Google" id="ProtNLM"/>
    </source>
</evidence>
<feature type="transmembrane region" description="Helical" evidence="6">
    <location>
        <begin position="376"/>
        <end position="394"/>
    </location>
</feature>